<dbReference type="GO" id="GO:0004812">
    <property type="term" value="F:aminoacyl-tRNA ligase activity"/>
    <property type="evidence" value="ECO:0007669"/>
    <property type="project" value="UniProtKB-KW"/>
</dbReference>
<keyword evidence="2" id="KW-0436">Ligase</keyword>
<gene>
    <name evidence="2" type="ORF">NOCA1240097</name>
</gene>
<feature type="domain" description="YbaK/aminoacyl-tRNA synthetase-associated" evidence="1">
    <location>
        <begin position="51"/>
        <end position="173"/>
    </location>
</feature>
<organism evidence="2">
    <name type="scientific">metagenome</name>
    <dbReference type="NCBI Taxonomy" id="256318"/>
    <lineage>
        <taxon>unclassified sequences</taxon>
        <taxon>metagenomes</taxon>
    </lineage>
</organism>
<dbReference type="EMBL" id="CZKB01000017">
    <property type="protein sequence ID" value="CUR60990.1"/>
    <property type="molecule type" value="Genomic_DNA"/>
</dbReference>
<dbReference type="InterPro" id="IPR036754">
    <property type="entry name" value="YbaK/aa-tRNA-synt-asso_dom_sf"/>
</dbReference>
<name>A0A2P2CG72_9ZZZZ</name>
<protein>
    <submittedName>
        <fullName evidence="2">YbaK/prolyl-tRNA synthetase associated region</fullName>
    </submittedName>
</protein>
<evidence type="ECO:0000313" key="2">
    <source>
        <dbReference type="EMBL" id="CUR60990.1"/>
    </source>
</evidence>
<accession>A0A2P2CG72</accession>
<evidence type="ECO:0000259" key="1">
    <source>
        <dbReference type="Pfam" id="PF04073"/>
    </source>
</evidence>
<dbReference type="Gene3D" id="3.90.960.10">
    <property type="entry name" value="YbaK/aminoacyl-tRNA synthetase-associated domain"/>
    <property type="match status" value="1"/>
</dbReference>
<dbReference type="InterPro" id="IPR007214">
    <property type="entry name" value="YbaK/aa-tRNA-synth-assoc-dom"/>
</dbReference>
<proteinExistence type="predicted"/>
<sequence length="186" mass="19224">MPHDDRVTLPSFPTLTSLPATDHPDAVAPAVAAALAGWAGAAEVAVVEIDPGLADTAAMSEAYDVPMTASGNCVVVAGSRAGDERIAACVVRADTRADVNALVRRLLDVRKCSFLPMDRAVAETGMEHGGITPLGLPEGWRVLVHEALLDEPVVVIGSGVRRSKLLVPGRLLADLPGAEVVPGLGR</sequence>
<dbReference type="AlphaFoldDB" id="A0A2P2CG72"/>
<dbReference type="Pfam" id="PF04073">
    <property type="entry name" value="tRNA_edit"/>
    <property type="match status" value="1"/>
</dbReference>
<dbReference type="SUPFAM" id="SSF55826">
    <property type="entry name" value="YbaK/ProRS associated domain"/>
    <property type="match status" value="1"/>
</dbReference>
<keyword evidence="2" id="KW-0030">Aminoacyl-tRNA synthetase</keyword>
<dbReference type="GO" id="GO:0002161">
    <property type="term" value="F:aminoacyl-tRNA deacylase activity"/>
    <property type="evidence" value="ECO:0007669"/>
    <property type="project" value="InterPro"/>
</dbReference>
<reference evidence="2" key="1">
    <citation type="submission" date="2015-08" db="EMBL/GenBank/DDBJ databases">
        <authorList>
            <person name="Babu N.S."/>
            <person name="Beckwith C.J."/>
            <person name="Beseler K.G."/>
            <person name="Brison A."/>
            <person name="Carone J.V."/>
            <person name="Caskin T.P."/>
            <person name="Diamond M."/>
            <person name="Durham M.E."/>
            <person name="Foxe J.M."/>
            <person name="Go M."/>
            <person name="Henderson B.A."/>
            <person name="Jones I.B."/>
            <person name="McGettigan J.A."/>
            <person name="Micheletti S.J."/>
            <person name="Nasrallah M.E."/>
            <person name="Ortiz D."/>
            <person name="Piller C.R."/>
            <person name="Privatt S.R."/>
            <person name="Schneider S.L."/>
            <person name="Sharp S."/>
            <person name="Smith T.C."/>
            <person name="Stanton J.D."/>
            <person name="Ullery H.E."/>
            <person name="Wilson R.J."/>
            <person name="Serrano M.G."/>
            <person name="Buck G."/>
            <person name="Lee V."/>
            <person name="Wang Y."/>
            <person name="Carvalho R."/>
            <person name="Voegtly L."/>
            <person name="Shi R."/>
            <person name="Duckworth R."/>
            <person name="Johnson A."/>
            <person name="Loviza R."/>
            <person name="Walstead R."/>
            <person name="Shah Z."/>
            <person name="Kiflezghi M."/>
            <person name="Wade K."/>
            <person name="Ball S.L."/>
            <person name="Bradley K.W."/>
            <person name="Asai D.J."/>
            <person name="Bowman C.A."/>
            <person name="Russell D.A."/>
            <person name="Pope W.H."/>
            <person name="Jacobs-Sera D."/>
            <person name="Hendrix R.W."/>
            <person name="Hatfull G.F."/>
        </authorList>
    </citation>
    <scope>NUCLEOTIDE SEQUENCE</scope>
</reference>
<dbReference type="CDD" id="cd04939">
    <property type="entry name" value="PA2301"/>
    <property type="match status" value="1"/>
</dbReference>